<dbReference type="PANTHER" id="PTHR30313:SF2">
    <property type="entry name" value="DNA PRIMASE"/>
    <property type="match status" value="1"/>
</dbReference>
<dbReference type="GO" id="GO:0006269">
    <property type="term" value="P:DNA replication, synthesis of primer"/>
    <property type="evidence" value="ECO:0007669"/>
    <property type="project" value="UniProtKB-UniRule"/>
</dbReference>
<dbReference type="NCBIfam" id="TIGR01391">
    <property type="entry name" value="dnaG"/>
    <property type="match status" value="1"/>
</dbReference>
<gene>
    <name evidence="15" type="primary">dnaG_1</name>
    <name evidence="12 16" type="synonym">dnaG</name>
    <name evidence="18" type="ORF">DW780_28005</name>
    <name evidence="15" type="ORF">ERS852511_01058</name>
    <name evidence="16" type="ORF">GAO51_28175</name>
    <name evidence="19" type="ORF">KQP74_24105</name>
    <name evidence="17" type="ORF">PO127_17360</name>
</gene>
<evidence type="ECO:0000313" key="18">
    <source>
        <dbReference type="EMBL" id="RHD79080.1"/>
    </source>
</evidence>
<keyword evidence="5 12" id="KW-0235">DNA replication</keyword>
<dbReference type="Proteomes" id="UP000095576">
    <property type="component" value="Unassembled WGS sequence"/>
</dbReference>
<dbReference type="InterPro" id="IPR036977">
    <property type="entry name" value="DNA_primase_Znf_CHC2"/>
</dbReference>
<dbReference type="HAMAP" id="MF_00974">
    <property type="entry name" value="DNA_primase_DnaG"/>
    <property type="match status" value="1"/>
</dbReference>
<evidence type="ECO:0000313" key="15">
    <source>
        <dbReference type="EMBL" id="CUP06911.1"/>
    </source>
</evidence>
<evidence type="ECO:0000256" key="1">
    <source>
        <dbReference type="ARBA" id="ARBA00022478"/>
    </source>
</evidence>
<evidence type="ECO:0000256" key="12">
    <source>
        <dbReference type="HAMAP-Rule" id="MF_00974"/>
    </source>
</evidence>
<evidence type="ECO:0000256" key="7">
    <source>
        <dbReference type="ARBA" id="ARBA00022771"/>
    </source>
</evidence>
<evidence type="ECO:0000256" key="2">
    <source>
        <dbReference type="ARBA" id="ARBA00022515"/>
    </source>
</evidence>
<dbReference type="AlphaFoldDB" id="A0A0P0FKB6"/>
<dbReference type="Proteomes" id="UP000284785">
    <property type="component" value="Unassembled WGS sequence"/>
</dbReference>
<dbReference type="SUPFAM" id="SSF57783">
    <property type="entry name" value="Zinc beta-ribbon"/>
    <property type="match status" value="1"/>
</dbReference>
<evidence type="ECO:0000313" key="20">
    <source>
        <dbReference type="Proteomes" id="UP000095576"/>
    </source>
</evidence>
<dbReference type="GO" id="GO:0003677">
    <property type="term" value="F:DNA binding"/>
    <property type="evidence" value="ECO:0007669"/>
    <property type="project" value="UniProtKB-KW"/>
</dbReference>
<reference evidence="17" key="5">
    <citation type="submission" date="2022-10" db="EMBL/GenBank/DDBJ databases">
        <title>Human gut microbiome strain richness.</title>
        <authorList>
            <person name="Chen-Liaw A."/>
        </authorList>
    </citation>
    <scope>NUCLEOTIDE SEQUENCE</scope>
    <source>
        <strain evidence="17">1001283st1_A3_1001283B150304_161114</strain>
    </source>
</reference>
<keyword evidence="6 12" id="KW-0479">Metal-binding</keyword>
<evidence type="ECO:0000313" key="16">
    <source>
        <dbReference type="EMBL" id="KAB4304526.1"/>
    </source>
</evidence>
<feature type="region of interest" description="Disordered" evidence="13">
    <location>
        <begin position="438"/>
        <end position="503"/>
    </location>
</feature>
<dbReference type="InterPro" id="IPR019475">
    <property type="entry name" value="DNA_primase_DnaB-bd"/>
</dbReference>
<dbReference type="PATRIC" id="fig|818.23.peg.531"/>
<dbReference type="GO" id="GO:0005737">
    <property type="term" value="C:cytoplasm"/>
    <property type="evidence" value="ECO:0007669"/>
    <property type="project" value="TreeGrafter"/>
</dbReference>
<feature type="domain" description="Toprim" evidence="14">
    <location>
        <begin position="262"/>
        <end position="343"/>
    </location>
</feature>
<dbReference type="PROSITE" id="PS50880">
    <property type="entry name" value="TOPRIM"/>
    <property type="match status" value="1"/>
</dbReference>
<dbReference type="Proteomes" id="UP000440614">
    <property type="component" value="Unassembled WGS sequence"/>
</dbReference>
<evidence type="ECO:0000313" key="17">
    <source>
        <dbReference type="EMBL" id="MDC2237509.1"/>
    </source>
</evidence>
<protein>
    <recommendedName>
        <fullName evidence="12">DNA primase</fullName>
        <ecNumber evidence="12">2.7.7.101</ecNumber>
    </recommendedName>
</protein>
<dbReference type="EMBL" id="WCSY01000048">
    <property type="protein sequence ID" value="KAB4304526.1"/>
    <property type="molecule type" value="Genomic_DNA"/>
</dbReference>
<feature type="zinc finger region" description="CHC2-type" evidence="12">
    <location>
        <begin position="37"/>
        <end position="61"/>
    </location>
</feature>
<keyword evidence="2 12" id="KW-0639">Primosome</keyword>
<keyword evidence="7 12" id="KW-0863">Zinc-finger</keyword>
<keyword evidence="4 12" id="KW-0548">Nucleotidyltransferase</keyword>
<keyword evidence="9" id="KW-0460">Magnesium</keyword>
<reference evidence="19" key="4">
    <citation type="submission" date="2021-06" db="EMBL/GenBank/DDBJ databases">
        <title>Interrogation of the integrated mobile genetic elements in gut-associated Bacteroides with a consensus prediction approach.</title>
        <authorList>
            <person name="Campbell D.E."/>
            <person name="Leigh J.R."/>
            <person name="Kim T."/>
            <person name="England W."/>
            <person name="Whitaker R.J."/>
            <person name="Degnan P.H."/>
        </authorList>
    </citation>
    <scope>NUCLEOTIDE SEQUENCE</scope>
    <source>
        <strain evidence="19">VPI-3443</strain>
    </source>
</reference>
<dbReference type="InterPro" id="IPR037068">
    <property type="entry name" value="DNA_primase_core_N_sf"/>
</dbReference>
<dbReference type="SMART" id="SM00400">
    <property type="entry name" value="ZnF_CHCC"/>
    <property type="match status" value="1"/>
</dbReference>
<dbReference type="KEGG" id="btho:Btheta7330_00525"/>
<evidence type="ECO:0000313" key="21">
    <source>
        <dbReference type="Proteomes" id="UP000284785"/>
    </source>
</evidence>
<dbReference type="InterPro" id="IPR034151">
    <property type="entry name" value="TOPRIM_DnaG_bac"/>
</dbReference>
<dbReference type="InterPro" id="IPR030846">
    <property type="entry name" value="DnaG_bac"/>
</dbReference>
<evidence type="ECO:0000256" key="13">
    <source>
        <dbReference type="SAM" id="MobiDB-lite"/>
    </source>
</evidence>
<dbReference type="Pfam" id="PF08275">
    <property type="entry name" value="DNAG_N"/>
    <property type="match status" value="1"/>
</dbReference>
<dbReference type="SUPFAM" id="SSF56731">
    <property type="entry name" value="DNA primase core"/>
    <property type="match status" value="1"/>
</dbReference>
<evidence type="ECO:0000256" key="10">
    <source>
        <dbReference type="ARBA" id="ARBA00023125"/>
    </source>
</evidence>
<comment type="similarity">
    <text evidence="12">Belongs to the DnaG primase family.</text>
</comment>
<dbReference type="GO" id="GO:0008270">
    <property type="term" value="F:zinc ion binding"/>
    <property type="evidence" value="ECO:0007669"/>
    <property type="project" value="UniProtKB-UniRule"/>
</dbReference>
<dbReference type="SMART" id="SM00493">
    <property type="entry name" value="TOPRIM"/>
    <property type="match status" value="1"/>
</dbReference>
<accession>C6ILW6</accession>
<dbReference type="Pfam" id="PF01807">
    <property type="entry name" value="Zn_ribbon_DnaG"/>
    <property type="match status" value="1"/>
</dbReference>
<dbReference type="EC" id="2.7.7.101" evidence="12"/>
<sequence length="730" mass="82356">MIDQVTIDRILDAAQIVDVVSEFVTLRKRGVNYVGLCPFHNEKTPSFSVSPAKGLCKCFSCGKGGNSVHFIMEHEQMSYYEALKYLAKKYNIEIKERELTNEEKQAQTTRESMFIVNNFARDYFQNILKNHVDGRSIGLAYFRQRGFRDDIIEKFQLGYCTESHDAMSQEALRKGYKKEFLVKTGICYETDDHRLRDRFWGRVIFPVHTLSGKVVAFGGRVLSTATKGVKVKYVNSPESEIYHKSNELYGIYFAKQAIVRQDRCFLVEGYTDVISMHQSGIENVVASSGTALTPGQIRLIHRFTNNITVLYDGDVAGIKASIRGIDMLLEEGMNIKVCLLPDGDDPDSFARKHNSEEFQAFIHEHEKDFIRFKTDLLMEDAGRDPIKRAELISNIVRSISVIPEAIIRDVYIKECSQHLRIEEKLLVAEVAKLREAQAEKANRPSYNHSSSTTGDTSGTAAASGTPAYSGAPTYSSPSSPYGNAGMPPEPEYDDDGNIVSFADPMSAATGGAAGFPPGNAPASTTDTTVPGDSYTSFIPQEGKEGQEFYKFERLILQAVVRYGEKVMCNLTDEEGNEIPVTVIEYVVNDLKEDDLAFHNPLHRQILTEAATHIHDAGFIAERYFLAHPDQTISRLSVDLINVRYQLSKYHSKSQKIVTDEERLYELVPMLMINFKYAIVTEELKHMLYALQDPALAHDNEKCNSLMQRYNEMREVQSLMAKRLGDRVVLR</sequence>
<comment type="function">
    <text evidence="12">RNA polymerase that catalyzes the synthesis of short RNA molecules used as primers for DNA polymerase during DNA replication.</text>
</comment>
<dbReference type="InterPro" id="IPR050219">
    <property type="entry name" value="DnaG_primase"/>
</dbReference>
<dbReference type="FunFam" id="3.40.1360.10:FF:000002">
    <property type="entry name" value="DNA primase"/>
    <property type="match status" value="1"/>
</dbReference>
<accession>A0A0P0FKB6</accession>
<evidence type="ECO:0000259" key="14">
    <source>
        <dbReference type="PROSITE" id="PS50880"/>
    </source>
</evidence>
<dbReference type="EMBL" id="JAQNVG010000031">
    <property type="protein sequence ID" value="MDC2237509.1"/>
    <property type="molecule type" value="Genomic_DNA"/>
</dbReference>
<dbReference type="GO" id="GO:0000428">
    <property type="term" value="C:DNA-directed RNA polymerase complex"/>
    <property type="evidence" value="ECO:0007669"/>
    <property type="project" value="UniProtKB-KW"/>
</dbReference>
<evidence type="ECO:0000256" key="9">
    <source>
        <dbReference type="ARBA" id="ARBA00022842"/>
    </source>
</evidence>
<evidence type="ECO:0000256" key="3">
    <source>
        <dbReference type="ARBA" id="ARBA00022679"/>
    </source>
</evidence>
<dbReference type="InterPro" id="IPR006295">
    <property type="entry name" value="DNA_primase_DnaG"/>
</dbReference>
<name>A0A0P0FKB6_BACT4</name>
<dbReference type="FunFam" id="3.90.580.10:FF:000001">
    <property type="entry name" value="DNA primase"/>
    <property type="match status" value="1"/>
</dbReference>
<reference evidence="16 22" key="3">
    <citation type="journal article" date="2019" name="Nat. Med.">
        <title>A library of human gut bacterial isolates paired with longitudinal multiomics data enables mechanistic microbiome research.</title>
        <authorList>
            <person name="Poyet M."/>
            <person name="Groussin M."/>
            <person name="Gibbons S.M."/>
            <person name="Avila-Pacheco J."/>
            <person name="Jiang X."/>
            <person name="Kearney S.M."/>
            <person name="Perrotta A.R."/>
            <person name="Berdy B."/>
            <person name="Zhao S."/>
            <person name="Lieberman T.D."/>
            <person name="Swanson P.K."/>
            <person name="Smith M."/>
            <person name="Roesemann S."/>
            <person name="Alexander J.E."/>
            <person name="Rich S.A."/>
            <person name="Livny J."/>
            <person name="Vlamakis H."/>
            <person name="Clish C."/>
            <person name="Bullock K."/>
            <person name="Deik A."/>
            <person name="Scott J."/>
            <person name="Pierce K.A."/>
            <person name="Xavier R.J."/>
            <person name="Alm E.J."/>
        </authorList>
    </citation>
    <scope>NUCLEOTIDE SEQUENCE [LARGE SCALE GENOMIC DNA]</scope>
    <source>
        <strain evidence="16 22">BIOML-A188</strain>
    </source>
</reference>
<keyword evidence="10 12" id="KW-0238">DNA-binding</keyword>
<dbReference type="CDD" id="cd03364">
    <property type="entry name" value="TOPRIM_DnaG_primases"/>
    <property type="match status" value="1"/>
</dbReference>
<keyword evidence="8 12" id="KW-0862">Zinc</keyword>
<reference evidence="18 21" key="2">
    <citation type="submission" date="2018-08" db="EMBL/GenBank/DDBJ databases">
        <title>A genome reference for cultivated species of the human gut microbiota.</title>
        <authorList>
            <person name="Zou Y."/>
            <person name="Xue W."/>
            <person name="Luo G."/>
        </authorList>
    </citation>
    <scope>NUCLEOTIDE SEQUENCE [LARGE SCALE GENOMIC DNA]</scope>
    <source>
        <strain evidence="18 21">AM30-26</strain>
    </source>
</reference>
<feature type="compositionally biased region" description="Polar residues" evidence="13">
    <location>
        <begin position="472"/>
        <end position="481"/>
    </location>
</feature>
<evidence type="ECO:0000313" key="22">
    <source>
        <dbReference type="Proteomes" id="UP000440614"/>
    </source>
</evidence>
<organism evidence="15 20">
    <name type="scientific">Bacteroides thetaiotaomicron</name>
    <dbReference type="NCBI Taxonomy" id="818"/>
    <lineage>
        <taxon>Bacteria</taxon>
        <taxon>Pseudomonadati</taxon>
        <taxon>Bacteroidota</taxon>
        <taxon>Bacteroidia</taxon>
        <taxon>Bacteroidales</taxon>
        <taxon>Bacteroidaceae</taxon>
        <taxon>Bacteroides</taxon>
    </lineage>
</organism>
<dbReference type="EMBL" id="QSJP01000048">
    <property type="protein sequence ID" value="RHD79080.1"/>
    <property type="molecule type" value="Genomic_DNA"/>
</dbReference>
<keyword evidence="1 12" id="KW-0240">DNA-directed RNA polymerase</keyword>
<keyword evidence="3 12" id="KW-0808">Transferase</keyword>
<comment type="domain">
    <text evidence="12">Contains an N-terminal zinc-binding domain, a central core domain that contains the primase activity, and a C-terminal DnaB-binding domain.</text>
</comment>
<dbReference type="Gene3D" id="3.90.980.10">
    <property type="entry name" value="DNA primase, catalytic core, N-terminal domain"/>
    <property type="match status" value="1"/>
</dbReference>
<comment type="catalytic activity">
    <reaction evidence="12">
        <text>ssDNA + n NTP = ssDNA/pppN(pN)n-1 hybrid + (n-1) diphosphate.</text>
        <dbReference type="EC" id="2.7.7.101"/>
    </reaction>
</comment>
<reference evidence="15 20" key="1">
    <citation type="submission" date="2015-09" db="EMBL/GenBank/DDBJ databases">
        <authorList>
            <consortium name="Pathogen Informatics"/>
        </authorList>
    </citation>
    <scope>NUCLEOTIDE SEQUENCE [LARGE SCALE GENOMIC DNA]</scope>
    <source>
        <strain evidence="15 20">2789STDY5834899</strain>
    </source>
</reference>
<keyword evidence="11 12" id="KW-0804">Transcription</keyword>
<dbReference type="GO" id="GO:1990077">
    <property type="term" value="C:primosome complex"/>
    <property type="evidence" value="ECO:0007669"/>
    <property type="project" value="UniProtKB-KW"/>
</dbReference>
<comment type="subunit">
    <text evidence="12">Monomer. Interacts with DnaB.</text>
</comment>
<evidence type="ECO:0000256" key="11">
    <source>
        <dbReference type="ARBA" id="ARBA00023163"/>
    </source>
</evidence>
<comment type="cofactor">
    <cofactor evidence="12">
        <name>Zn(2+)</name>
        <dbReference type="ChEBI" id="CHEBI:29105"/>
    </cofactor>
    <text evidence="12">Binds 1 zinc ion per monomer.</text>
</comment>
<dbReference type="InterPro" id="IPR006171">
    <property type="entry name" value="TOPRIM_dom"/>
</dbReference>
<dbReference type="Pfam" id="PF13155">
    <property type="entry name" value="Toprim_2"/>
    <property type="match status" value="1"/>
</dbReference>
<proteinExistence type="inferred from homology"/>
<dbReference type="InterPro" id="IPR002694">
    <property type="entry name" value="Znf_CHC2"/>
</dbReference>
<dbReference type="Proteomes" id="UP001162960">
    <property type="component" value="Chromosome"/>
</dbReference>
<evidence type="ECO:0000313" key="19">
    <source>
        <dbReference type="EMBL" id="UYU90966.1"/>
    </source>
</evidence>
<evidence type="ECO:0000256" key="6">
    <source>
        <dbReference type="ARBA" id="ARBA00022723"/>
    </source>
</evidence>
<dbReference type="Proteomes" id="UP001217776">
    <property type="component" value="Unassembled WGS sequence"/>
</dbReference>
<dbReference type="EMBL" id="CP083685">
    <property type="protein sequence ID" value="UYU90966.1"/>
    <property type="molecule type" value="Genomic_DNA"/>
</dbReference>
<evidence type="ECO:0000256" key="5">
    <source>
        <dbReference type="ARBA" id="ARBA00022705"/>
    </source>
</evidence>
<dbReference type="RefSeq" id="WP_008764182.1">
    <property type="nucleotide sequence ID" value="NZ_BAABXH010000002.1"/>
</dbReference>
<feature type="compositionally biased region" description="Low complexity" evidence="13">
    <location>
        <begin position="449"/>
        <end position="471"/>
    </location>
</feature>
<evidence type="ECO:0000256" key="8">
    <source>
        <dbReference type="ARBA" id="ARBA00022833"/>
    </source>
</evidence>
<dbReference type="EMBL" id="CZAP01000002">
    <property type="protein sequence ID" value="CUP06911.1"/>
    <property type="molecule type" value="Genomic_DNA"/>
</dbReference>
<dbReference type="Gene3D" id="3.90.580.10">
    <property type="entry name" value="Zinc finger, CHC2-type domain"/>
    <property type="match status" value="1"/>
</dbReference>
<dbReference type="InterPro" id="IPR013264">
    <property type="entry name" value="DNAG_N"/>
</dbReference>
<dbReference type="GO" id="GO:0003899">
    <property type="term" value="F:DNA-directed RNA polymerase activity"/>
    <property type="evidence" value="ECO:0007669"/>
    <property type="project" value="UniProtKB-UniRule"/>
</dbReference>
<evidence type="ECO:0000256" key="4">
    <source>
        <dbReference type="ARBA" id="ARBA00022695"/>
    </source>
</evidence>
<dbReference type="Pfam" id="PF10410">
    <property type="entry name" value="DnaB_bind"/>
    <property type="match status" value="1"/>
</dbReference>
<dbReference type="PANTHER" id="PTHR30313">
    <property type="entry name" value="DNA PRIMASE"/>
    <property type="match status" value="1"/>
</dbReference>
<dbReference type="Gene3D" id="3.40.1360.10">
    <property type="match status" value="1"/>
</dbReference>